<dbReference type="PROSITE" id="PS50075">
    <property type="entry name" value="CARRIER"/>
    <property type="match status" value="1"/>
</dbReference>
<evidence type="ECO:0000259" key="1">
    <source>
        <dbReference type="PROSITE" id="PS50075"/>
    </source>
</evidence>
<dbReference type="EMBL" id="QPJT01000004">
    <property type="protein sequence ID" value="RCX18741.1"/>
    <property type="molecule type" value="Genomic_DNA"/>
</dbReference>
<gene>
    <name evidence="2" type="ORF">DFR58_10410</name>
</gene>
<dbReference type="RefSeq" id="WP_114296596.1">
    <property type="nucleotide sequence ID" value="NZ_QPJT01000004.1"/>
</dbReference>
<protein>
    <submittedName>
        <fullName evidence="2">Phosphopantetheine binding protein</fullName>
    </submittedName>
</protein>
<dbReference type="Proteomes" id="UP000253034">
    <property type="component" value="Unassembled WGS sequence"/>
</dbReference>
<organism evidence="2 3">
    <name type="scientific">Anaerobacterium chartisolvens</name>
    <dbReference type="NCBI Taxonomy" id="1297424"/>
    <lineage>
        <taxon>Bacteria</taxon>
        <taxon>Bacillati</taxon>
        <taxon>Bacillota</taxon>
        <taxon>Clostridia</taxon>
        <taxon>Eubacteriales</taxon>
        <taxon>Oscillospiraceae</taxon>
        <taxon>Anaerobacterium</taxon>
    </lineage>
</organism>
<name>A0A369BBF1_9FIRM</name>
<keyword evidence="3" id="KW-1185">Reference proteome</keyword>
<evidence type="ECO:0000313" key="3">
    <source>
        <dbReference type="Proteomes" id="UP000253034"/>
    </source>
</evidence>
<proteinExistence type="predicted"/>
<accession>A0A369BBF1</accession>
<dbReference type="AlphaFoldDB" id="A0A369BBF1"/>
<dbReference type="OrthoDB" id="677810at2"/>
<dbReference type="InterPro" id="IPR009081">
    <property type="entry name" value="PP-bd_ACP"/>
</dbReference>
<reference evidence="2 3" key="1">
    <citation type="submission" date="2018-07" db="EMBL/GenBank/DDBJ databases">
        <title>Genomic Encyclopedia of Type Strains, Phase IV (KMG-IV): sequencing the most valuable type-strain genomes for metagenomic binning, comparative biology and taxonomic classification.</title>
        <authorList>
            <person name="Goeker M."/>
        </authorList>
    </citation>
    <scope>NUCLEOTIDE SEQUENCE [LARGE SCALE GENOMIC DNA]</scope>
    <source>
        <strain evidence="2 3">DSM 27016</strain>
    </source>
</reference>
<dbReference type="Gene3D" id="1.10.1200.10">
    <property type="entry name" value="ACP-like"/>
    <property type="match status" value="1"/>
</dbReference>
<dbReference type="Pfam" id="PF00550">
    <property type="entry name" value="PP-binding"/>
    <property type="match status" value="1"/>
</dbReference>
<sequence length="85" mass="10128">MDCRNEIRKFIMENLSIDEDNVKLGDDDNYFELRFVNSLFAMKLVNFVEQSFEIEIDNDELDLKNFSTINNIMTLIDKKTVNKRN</sequence>
<dbReference type="InterPro" id="IPR036736">
    <property type="entry name" value="ACP-like_sf"/>
</dbReference>
<comment type="caution">
    <text evidence="2">The sequence shown here is derived from an EMBL/GenBank/DDBJ whole genome shotgun (WGS) entry which is preliminary data.</text>
</comment>
<dbReference type="SUPFAM" id="SSF47336">
    <property type="entry name" value="ACP-like"/>
    <property type="match status" value="1"/>
</dbReference>
<evidence type="ECO:0000313" key="2">
    <source>
        <dbReference type="EMBL" id="RCX18741.1"/>
    </source>
</evidence>
<feature type="domain" description="Carrier" evidence="1">
    <location>
        <begin position="1"/>
        <end position="80"/>
    </location>
</feature>